<gene>
    <name evidence="2" type="ORF">FRX57_07050</name>
</gene>
<evidence type="ECO:0000256" key="1">
    <source>
        <dbReference type="SAM" id="Phobius"/>
    </source>
</evidence>
<keyword evidence="3" id="KW-1185">Reference proteome</keyword>
<dbReference type="RefSeq" id="WP_146568070.1">
    <property type="nucleotide sequence ID" value="NZ_VOHL01000008.1"/>
</dbReference>
<name>A0A5C5SBH3_9STRE</name>
<comment type="caution">
    <text evidence="2">The sequence shown here is derived from an EMBL/GenBank/DDBJ whole genome shotgun (WGS) entry which is preliminary data.</text>
</comment>
<sequence>MINWRKLFLRLLIASLFCLYIQWRVKDKKIRKVQTYLVLSIVLGQELVNLIWQVIDYLSLGKW</sequence>
<protein>
    <submittedName>
        <fullName evidence="2">Uncharacterized protein</fullName>
    </submittedName>
</protein>
<proteinExistence type="predicted"/>
<organism evidence="2 3">
    <name type="scientific">Streptococcus cuniculipharyngis</name>
    <dbReference type="NCBI Taxonomy" id="1562651"/>
    <lineage>
        <taxon>Bacteria</taxon>
        <taxon>Bacillati</taxon>
        <taxon>Bacillota</taxon>
        <taxon>Bacilli</taxon>
        <taxon>Lactobacillales</taxon>
        <taxon>Streptococcaceae</taxon>
        <taxon>Streptococcus</taxon>
    </lineage>
</organism>
<keyword evidence="1" id="KW-1133">Transmembrane helix</keyword>
<reference evidence="2 3" key="1">
    <citation type="submission" date="2019-08" db="EMBL/GenBank/DDBJ databases">
        <authorList>
            <person name="Lei W."/>
        </authorList>
    </citation>
    <scope>NUCLEOTIDE SEQUENCE [LARGE SCALE GENOMIC DNA]</scope>
    <source>
        <strain evidence="2 3">CCUG 66496</strain>
    </source>
</reference>
<dbReference type="Proteomes" id="UP000317430">
    <property type="component" value="Unassembled WGS sequence"/>
</dbReference>
<evidence type="ECO:0000313" key="2">
    <source>
        <dbReference type="EMBL" id="TWS96445.1"/>
    </source>
</evidence>
<feature type="transmembrane region" description="Helical" evidence="1">
    <location>
        <begin position="35"/>
        <end position="55"/>
    </location>
</feature>
<keyword evidence="1" id="KW-0472">Membrane</keyword>
<dbReference type="AlphaFoldDB" id="A0A5C5SBH3"/>
<evidence type="ECO:0000313" key="3">
    <source>
        <dbReference type="Proteomes" id="UP000317430"/>
    </source>
</evidence>
<dbReference type="EMBL" id="VOHL01000008">
    <property type="protein sequence ID" value="TWS96445.1"/>
    <property type="molecule type" value="Genomic_DNA"/>
</dbReference>
<keyword evidence="1" id="KW-0812">Transmembrane</keyword>
<accession>A0A5C5SBH3</accession>